<keyword evidence="14" id="KW-1185">Reference proteome</keyword>
<evidence type="ECO:0000256" key="5">
    <source>
        <dbReference type="ARBA" id="ARBA00022692"/>
    </source>
</evidence>
<evidence type="ECO:0000256" key="3">
    <source>
        <dbReference type="ARBA" id="ARBA00022603"/>
    </source>
</evidence>
<evidence type="ECO:0000256" key="11">
    <source>
        <dbReference type="SAM" id="Phobius"/>
    </source>
</evidence>
<protein>
    <recommendedName>
        <fullName evidence="12">Man1/Src1-like C-terminal domain-containing protein</fullName>
    </recommendedName>
</protein>
<evidence type="ECO:0000313" key="13">
    <source>
        <dbReference type="EMBL" id="KAK5847306.1"/>
    </source>
</evidence>
<evidence type="ECO:0000256" key="10">
    <source>
        <dbReference type="SAM" id="MobiDB-lite"/>
    </source>
</evidence>
<comment type="subcellular location">
    <subcellularLocation>
        <location evidence="1">Nucleus inner membrane</location>
    </subcellularLocation>
</comment>
<evidence type="ECO:0000256" key="8">
    <source>
        <dbReference type="ARBA" id="ARBA00023180"/>
    </source>
</evidence>
<reference evidence="13 14" key="1">
    <citation type="submission" date="2023-03" db="EMBL/GenBank/DDBJ databases">
        <title>WGS of Gossypium arboreum.</title>
        <authorList>
            <person name="Yu D."/>
        </authorList>
    </citation>
    <scope>NUCLEOTIDE SEQUENCE [LARGE SCALE GENOMIC DNA]</scope>
    <source>
        <tissue evidence="13">Leaf</tissue>
    </source>
</reference>
<evidence type="ECO:0000256" key="6">
    <source>
        <dbReference type="ARBA" id="ARBA00022989"/>
    </source>
</evidence>
<evidence type="ECO:0000256" key="2">
    <source>
        <dbReference type="ARBA" id="ARBA00022553"/>
    </source>
</evidence>
<feature type="region of interest" description="Disordered" evidence="10">
    <location>
        <begin position="1"/>
        <end position="29"/>
    </location>
</feature>
<dbReference type="InterPro" id="IPR044780">
    <property type="entry name" value="Heh2/Src1"/>
</dbReference>
<keyword evidence="7 11" id="KW-0472">Membrane</keyword>
<evidence type="ECO:0000256" key="4">
    <source>
        <dbReference type="ARBA" id="ARBA00022679"/>
    </source>
</evidence>
<keyword evidence="9" id="KW-0539">Nucleus</keyword>
<dbReference type="InterPro" id="IPR018996">
    <property type="entry name" value="Man1/Src1-like_C"/>
</dbReference>
<keyword evidence="4" id="KW-0808">Transferase</keyword>
<keyword evidence="5 11" id="KW-0812">Transmembrane</keyword>
<dbReference type="Pfam" id="PF03141">
    <property type="entry name" value="Methyltransf_29"/>
    <property type="match status" value="1"/>
</dbReference>
<evidence type="ECO:0000256" key="9">
    <source>
        <dbReference type="ARBA" id="ARBA00023242"/>
    </source>
</evidence>
<keyword evidence="8" id="KW-0325">Glycoprotein</keyword>
<accession>A0ABR0R6Z1</accession>
<evidence type="ECO:0000256" key="1">
    <source>
        <dbReference type="ARBA" id="ARBA00004540"/>
    </source>
</evidence>
<keyword evidence="2" id="KW-0597">Phosphoprotein</keyword>
<dbReference type="PANTHER" id="PTHR47808">
    <property type="entry name" value="INNER NUCLEAR MEMBRANE PROTEIN HEH2-RELATED"/>
    <property type="match status" value="1"/>
</dbReference>
<dbReference type="Pfam" id="PF09402">
    <property type="entry name" value="MSC"/>
    <property type="match status" value="1"/>
</dbReference>
<evidence type="ECO:0000256" key="7">
    <source>
        <dbReference type="ARBA" id="ARBA00023136"/>
    </source>
</evidence>
<proteinExistence type="predicted"/>
<dbReference type="PANTHER" id="PTHR47808:SF2">
    <property type="entry name" value="LEM DOMAIN-CONTAINING PROTEIN 2"/>
    <property type="match status" value="1"/>
</dbReference>
<keyword evidence="3" id="KW-0489">Methyltransferase</keyword>
<dbReference type="EMBL" id="JARKNE010000001">
    <property type="protein sequence ID" value="KAK5847306.1"/>
    <property type="molecule type" value="Genomic_DNA"/>
</dbReference>
<dbReference type="Gene3D" id="1.10.10.1180">
    <property type="entry name" value="MAN1, winged-helix domain"/>
    <property type="match status" value="1"/>
</dbReference>
<dbReference type="InterPro" id="IPR041885">
    <property type="entry name" value="MAN1_winged_helix_dom"/>
</dbReference>
<feature type="compositionally biased region" description="Basic residues" evidence="10">
    <location>
        <begin position="1"/>
        <end position="15"/>
    </location>
</feature>
<gene>
    <name evidence="13" type="ORF">PVK06_003611</name>
</gene>
<feature type="transmembrane region" description="Helical" evidence="11">
    <location>
        <begin position="319"/>
        <end position="336"/>
    </location>
</feature>
<feature type="domain" description="Man1/Src1-like C-terminal" evidence="12">
    <location>
        <begin position="173"/>
        <end position="428"/>
    </location>
</feature>
<dbReference type="Proteomes" id="UP001358586">
    <property type="component" value="Chromosome 1"/>
</dbReference>
<keyword evidence="6 11" id="KW-1133">Transmembrane helix</keyword>
<dbReference type="InterPro" id="IPR004159">
    <property type="entry name" value="Put_SAM_MeTrfase"/>
</dbReference>
<name>A0ABR0R6Z1_GOSAR</name>
<evidence type="ECO:0000313" key="14">
    <source>
        <dbReference type="Proteomes" id="UP001358586"/>
    </source>
</evidence>
<sequence length="659" mass="74381">MSSTRKKRPKSKHNSYSKNSSLNSILEPPQSLFPSKGEFLRLITLAGSSTMAGIVSGSSLLRPVYGSWMESASRKRVIRGTRLLTMAGRILINGRYSLWVVFAESCVLFIEGECLKATFHAWAHSHPPKGCKLYTALSRGGRQNHGTTQEQYLSLLVSDWLLSGQHSEDFSQRNSCEPCPSNGKCYEGKLECIYGYRRHGKLCIEDRDIDETAKKLSESVEAGLCEAYAQVLCYGTGTVWVRENDIWNDLDRHKLMQNVGSDHTTYVYMKRRAMETIAKLLETRANLHGLHEFKCPDALAEHYKPLTCRFRELVSKHSLIIMLICAGLIGCAVLFLKVRQRIYISARAEELYNQVCNMLEENALGSKNVDGEGESWVVASWLRDHLLLPRERKDPQLWKKVEELVQDDSRVDRYPKLVKGESKVVWEWQVEGSLSSSGRRKKGEGIELKSNEGINTNINQSSRTLKTDGPVRTALDTGCGVASWGAYMLKRNILAMSFAPWDNHEAQVQFALERRVPAVIGVLGSSRALDMPRRSRCLVPWTSNGKWYTKMETCITPFPKVSSASKVACGKLEKFPARPFAVPSWITEGLVESYQEDNKLSKKHVNAYRWIDKLIGTTRYRNVMDMNAGLGGFAATPESPKQWVMDVVPTIAKMFTREV</sequence>
<organism evidence="13 14">
    <name type="scientific">Gossypium arboreum</name>
    <name type="common">Tree cotton</name>
    <name type="synonym">Gossypium nanking</name>
    <dbReference type="NCBI Taxonomy" id="29729"/>
    <lineage>
        <taxon>Eukaryota</taxon>
        <taxon>Viridiplantae</taxon>
        <taxon>Streptophyta</taxon>
        <taxon>Embryophyta</taxon>
        <taxon>Tracheophyta</taxon>
        <taxon>Spermatophyta</taxon>
        <taxon>Magnoliopsida</taxon>
        <taxon>eudicotyledons</taxon>
        <taxon>Gunneridae</taxon>
        <taxon>Pentapetalae</taxon>
        <taxon>rosids</taxon>
        <taxon>malvids</taxon>
        <taxon>Malvales</taxon>
        <taxon>Malvaceae</taxon>
        <taxon>Malvoideae</taxon>
        <taxon>Gossypium</taxon>
    </lineage>
</organism>
<evidence type="ECO:0000259" key="12">
    <source>
        <dbReference type="Pfam" id="PF09402"/>
    </source>
</evidence>
<comment type="caution">
    <text evidence="13">The sequence shown here is derived from an EMBL/GenBank/DDBJ whole genome shotgun (WGS) entry which is preliminary data.</text>
</comment>